<dbReference type="AlphaFoldDB" id="A0A1H0DF53"/>
<name>A0A1H0DF53_9ACTO</name>
<dbReference type="SUPFAM" id="SSF116734">
    <property type="entry name" value="DNA methylase specificity domain"/>
    <property type="match status" value="2"/>
</dbReference>
<dbReference type="GO" id="GO:0003677">
    <property type="term" value="F:DNA binding"/>
    <property type="evidence" value="ECO:0007669"/>
    <property type="project" value="UniProtKB-KW"/>
</dbReference>
<dbReference type="RefSeq" id="WP_092536629.1">
    <property type="nucleotide sequence ID" value="NZ_FNIM01000010.1"/>
</dbReference>
<proteinExistence type="predicted"/>
<dbReference type="Proteomes" id="UP000198541">
    <property type="component" value="Unassembled WGS sequence"/>
</dbReference>
<dbReference type="EMBL" id="FNIM01000010">
    <property type="protein sequence ID" value="SDN68609.1"/>
    <property type="molecule type" value="Genomic_DNA"/>
</dbReference>
<keyword evidence="1" id="KW-0680">Restriction system</keyword>
<keyword evidence="4" id="KW-1185">Reference proteome</keyword>
<keyword evidence="2" id="KW-0238">DNA-binding</keyword>
<dbReference type="GO" id="GO:0009307">
    <property type="term" value="P:DNA restriction-modification system"/>
    <property type="evidence" value="ECO:0007669"/>
    <property type="project" value="UniProtKB-KW"/>
</dbReference>
<accession>A0A1H0DF53</accession>
<sequence>MQLRDVLQQHKPDALVPANEERVRFAGVRWYGLGLFVREERSGSEVIGKCFPLKPGALIYNRLFAWKQSFAVVPAEFAGVMVSSEFPQFDVERERAIAEFVALYCASPQFAALAKSESTGAAAVSRNRLKEVHFLQLPILLPSLEEQRTIVDLMTRVTDAVAAAESEAAMLMEVLRLRRDELVGAVESVRVRADAAFGIRLGRQRSPERATGPSMTQYLRSANVGYDELRMDDVMSMDFDAKERERYRLLDGDVLVSEGSASPTAVGMPAVWHDELDGPVCFQNTLLRYRAIEGITTPDFVRHWCLWAYESGQFRETAGEAPGVRHIGFKKASAMQVRLPNLDQQAEITAVLNPMADAVAALRAEAQRLLELRSALLEALLAGEVDLLGAADEEE</sequence>
<evidence type="ECO:0000256" key="2">
    <source>
        <dbReference type="ARBA" id="ARBA00023125"/>
    </source>
</evidence>
<dbReference type="InterPro" id="IPR052021">
    <property type="entry name" value="Type-I_RS_S_subunit"/>
</dbReference>
<organism evidence="3 4">
    <name type="scientific">Actinomyces ruminicola</name>
    <dbReference type="NCBI Taxonomy" id="332524"/>
    <lineage>
        <taxon>Bacteria</taxon>
        <taxon>Bacillati</taxon>
        <taxon>Actinomycetota</taxon>
        <taxon>Actinomycetes</taxon>
        <taxon>Actinomycetales</taxon>
        <taxon>Actinomycetaceae</taxon>
        <taxon>Actinomyces</taxon>
    </lineage>
</organism>
<protein>
    <submittedName>
        <fullName evidence="3">Type I restriction enzyme, S subunit</fullName>
    </submittedName>
</protein>
<dbReference type="InterPro" id="IPR044946">
    <property type="entry name" value="Restrct_endonuc_typeI_TRD_sf"/>
</dbReference>
<evidence type="ECO:0000313" key="4">
    <source>
        <dbReference type="Proteomes" id="UP000198541"/>
    </source>
</evidence>
<dbReference type="PANTHER" id="PTHR30408">
    <property type="entry name" value="TYPE-1 RESTRICTION ENZYME ECOKI SPECIFICITY PROTEIN"/>
    <property type="match status" value="1"/>
</dbReference>
<evidence type="ECO:0000313" key="3">
    <source>
        <dbReference type="EMBL" id="SDN68609.1"/>
    </source>
</evidence>
<evidence type="ECO:0000256" key="1">
    <source>
        <dbReference type="ARBA" id="ARBA00022747"/>
    </source>
</evidence>
<gene>
    <name evidence="3" type="ORF">SAMN05216355_11051</name>
</gene>
<dbReference type="Gene3D" id="3.90.220.20">
    <property type="entry name" value="DNA methylase specificity domains"/>
    <property type="match status" value="2"/>
</dbReference>
<reference evidence="4" key="1">
    <citation type="submission" date="2016-10" db="EMBL/GenBank/DDBJ databases">
        <authorList>
            <person name="Varghese N."/>
            <person name="Submissions S."/>
        </authorList>
    </citation>
    <scope>NUCLEOTIDE SEQUENCE [LARGE SCALE GENOMIC DNA]</scope>
    <source>
        <strain evidence="4">DSM 27982</strain>
    </source>
</reference>
<dbReference type="PANTHER" id="PTHR30408:SF12">
    <property type="entry name" value="TYPE I RESTRICTION ENZYME MJAVIII SPECIFICITY SUBUNIT"/>
    <property type="match status" value="1"/>
</dbReference>